<dbReference type="Gene3D" id="1.20.1250.20">
    <property type="entry name" value="MFS general substrate transporter like domains"/>
    <property type="match status" value="1"/>
</dbReference>
<name>A0A9P6DNH8_9AGAM</name>
<comment type="subcellular location">
    <subcellularLocation>
        <location evidence="1">Membrane</location>
        <topology evidence="1">Multi-pass membrane protein</topology>
    </subcellularLocation>
</comment>
<proteinExistence type="predicted"/>
<dbReference type="Pfam" id="PF07690">
    <property type="entry name" value="MFS_1"/>
    <property type="match status" value="1"/>
</dbReference>
<organism evidence="8 9">
    <name type="scientific">Hydnum rufescens UP504</name>
    <dbReference type="NCBI Taxonomy" id="1448309"/>
    <lineage>
        <taxon>Eukaryota</taxon>
        <taxon>Fungi</taxon>
        <taxon>Dikarya</taxon>
        <taxon>Basidiomycota</taxon>
        <taxon>Agaricomycotina</taxon>
        <taxon>Agaricomycetes</taxon>
        <taxon>Cantharellales</taxon>
        <taxon>Hydnaceae</taxon>
        <taxon>Hydnum</taxon>
    </lineage>
</organism>
<reference evidence="8" key="1">
    <citation type="journal article" date="2020" name="Nat. Commun.">
        <title>Large-scale genome sequencing of mycorrhizal fungi provides insights into the early evolution of symbiotic traits.</title>
        <authorList>
            <person name="Miyauchi S."/>
            <person name="Kiss E."/>
            <person name="Kuo A."/>
            <person name="Drula E."/>
            <person name="Kohler A."/>
            <person name="Sanchez-Garcia M."/>
            <person name="Morin E."/>
            <person name="Andreopoulos B."/>
            <person name="Barry K.W."/>
            <person name="Bonito G."/>
            <person name="Buee M."/>
            <person name="Carver A."/>
            <person name="Chen C."/>
            <person name="Cichocki N."/>
            <person name="Clum A."/>
            <person name="Culley D."/>
            <person name="Crous P.W."/>
            <person name="Fauchery L."/>
            <person name="Girlanda M."/>
            <person name="Hayes R.D."/>
            <person name="Keri Z."/>
            <person name="LaButti K."/>
            <person name="Lipzen A."/>
            <person name="Lombard V."/>
            <person name="Magnuson J."/>
            <person name="Maillard F."/>
            <person name="Murat C."/>
            <person name="Nolan M."/>
            <person name="Ohm R.A."/>
            <person name="Pangilinan J."/>
            <person name="Pereira M.F."/>
            <person name="Perotto S."/>
            <person name="Peter M."/>
            <person name="Pfister S."/>
            <person name="Riley R."/>
            <person name="Sitrit Y."/>
            <person name="Stielow J.B."/>
            <person name="Szollosi G."/>
            <person name="Zifcakova L."/>
            <person name="Stursova M."/>
            <person name="Spatafora J.W."/>
            <person name="Tedersoo L."/>
            <person name="Vaario L.M."/>
            <person name="Yamada A."/>
            <person name="Yan M."/>
            <person name="Wang P."/>
            <person name="Xu J."/>
            <person name="Bruns T."/>
            <person name="Baldrian P."/>
            <person name="Vilgalys R."/>
            <person name="Dunand C."/>
            <person name="Henrissat B."/>
            <person name="Grigoriev I.V."/>
            <person name="Hibbett D."/>
            <person name="Nagy L.G."/>
            <person name="Martin F.M."/>
        </authorList>
    </citation>
    <scope>NUCLEOTIDE SEQUENCE</scope>
    <source>
        <strain evidence="8">UP504</strain>
    </source>
</reference>
<keyword evidence="3 6" id="KW-0812">Transmembrane</keyword>
<dbReference type="PANTHER" id="PTHR23504">
    <property type="entry name" value="MAJOR FACILITATOR SUPERFAMILY DOMAIN-CONTAINING PROTEIN 10"/>
    <property type="match status" value="1"/>
</dbReference>
<keyword evidence="5 6" id="KW-0472">Membrane</keyword>
<gene>
    <name evidence="8" type="ORF">BS47DRAFT_631803</name>
</gene>
<evidence type="ECO:0000256" key="3">
    <source>
        <dbReference type="ARBA" id="ARBA00022692"/>
    </source>
</evidence>
<keyword evidence="9" id="KW-1185">Reference proteome</keyword>
<protein>
    <recommendedName>
        <fullName evidence="7">Major facilitator superfamily (MFS) profile domain-containing protein</fullName>
    </recommendedName>
</protein>
<evidence type="ECO:0000256" key="2">
    <source>
        <dbReference type="ARBA" id="ARBA00022448"/>
    </source>
</evidence>
<comment type="caution">
    <text evidence="8">The sequence shown here is derived from an EMBL/GenBank/DDBJ whole genome shotgun (WGS) entry which is preliminary data.</text>
</comment>
<keyword evidence="2" id="KW-0813">Transport</keyword>
<dbReference type="InterPro" id="IPR011701">
    <property type="entry name" value="MFS"/>
</dbReference>
<feature type="transmembrane region" description="Helical" evidence="6">
    <location>
        <begin position="46"/>
        <end position="66"/>
    </location>
</feature>
<evidence type="ECO:0000256" key="1">
    <source>
        <dbReference type="ARBA" id="ARBA00004141"/>
    </source>
</evidence>
<evidence type="ECO:0000313" key="8">
    <source>
        <dbReference type="EMBL" id="KAF9504655.1"/>
    </source>
</evidence>
<dbReference type="Proteomes" id="UP000886523">
    <property type="component" value="Unassembled WGS sequence"/>
</dbReference>
<dbReference type="InterPro" id="IPR020846">
    <property type="entry name" value="MFS_dom"/>
</dbReference>
<evidence type="ECO:0000256" key="5">
    <source>
        <dbReference type="ARBA" id="ARBA00023136"/>
    </source>
</evidence>
<evidence type="ECO:0000256" key="4">
    <source>
        <dbReference type="ARBA" id="ARBA00022989"/>
    </source>
</evidence>
<accession>A0A9P6DNH8</accession>
<dbReference type="EMBL" id="MU129205">
    <property type="protein sequence ID" value="KAF9504655.1"/>
    <property type="molecule type" value="Genomic_DNA"/>
</dbReference>
<dbReference type="GO" id="GO:0016020">
    <property type="term" value="C:membrane"/>
    <property type="evidence" value="ECO:0007669"/>
    <property type="project" value="UniProtKB-SubCell"/>
</dbReference>
<dbReference type="GO" id="GO:0022857">
    <property type="term" value="F:transmembrane transporter activity"/>
    <property type="evidence" value="ECO:0007669"/>
    <property type="project" value="InterPro"/>
</dbReference>
<sequence length="153" mass="17060">MCALVQAGVREDRSITQPLVDPEARQTGTTIASHDEIRRVTPFPKLQVSVIAVTCLSETVAATFVYPFINERLSEMSSSPKELARLSGLLFACYAFAQFVSAYFWGTFSDRVGRKPILLACLLICAISTVGFGAGNTFLEILIFRTRHWHQLW</sequence>
<evidence type="ECO:0000256" key="6">
    <source>
        <dbReference type="SAM" id="Phobius"/>
    </source>
</evidence>
<dbReference type="SUPFAM" id="SSF103473">
    <property type="entry name" value="MFS general substrate transporter"/>
    <property type="match status" value="1"/>
</dbReference>
<dbReference type="PROSITE" id="PS50850">
    <property type="entry name" value="MFS"/>
    <property type="match status" value="1"/>
</dbReference>
<dbReference type="OrthoDB" id="2681111at2759"/>
<evidence type="ECO:0000259" key="7">
    <source>
        <dbReference type="PROSITE" id="PS50850"/>
    </source>
</evidence>
<dbReference type="AlphaFoldDB" id="A0A9P6DNH8"/>
<dbReference type="PANTHER" id="PTHR23504:SF15">
    <property type="entry name" value="MAJOR FACILITATOR SUPERFAMILY (MFS) PROFILE DOMAIN-CONTAINING PROTEIN"/>
    <property type="match status" value="1"/>
</dbReference>
<feature type="domain" description="Major facilitator superfamily (MFS) profile" evidence="7">
    <location>
        <begin position="47"/>
        <end position="153"/>
    </location>
</feature>
<feature type="transmembrane region" description="Helical" evidence="6">
    <location>
        <begin position="117"/>
        <end position="144"/>
    </location>
</feature>
<evidence type="ECO:0000313" key="9">
    <source>
        <dbReference type="Proteomes" id="UP000886523"/>
    </source>
</evidence>
<feature type="transmembrane region" description="Helical" evidence="6">
    <location>
        <begin position="86"/>
        <end position="105"/>
    </location>
</feature>
<dbReference type="InterPro" id="IPR036259">
    <property type="entry name" value="MFS_trans_sf"/>
</dbReference>
<keyword evidence="4 6" id="KW-1133">Transmembrane helix</keyword>